<evidence type="ECO:0000313" key="3">
    <source>
        <dbReference type="Proteomes" id="UP000326924"/>
    </source>
</evidence>
<keyword evidence="1" id="KW-0472">Membrane</keyword>
<keyword evidence="1" id="KW-1133">Transmembrane helix</keyword>
<name>A0A5J5EVW1_9PEZI</name>
<sequence>MLLFRFLTLPRPGSAPTLPIFVLLPLFCRYASSLMALAVLLLVLTTPATQITAIVTAMTGMEEEARLSMPIQQSIGKRKKARAVAGG</sequence>
<comment type="caution">
    <text evidence="2">The sequence shown here is derived from an EMBL/GenBank/DDBJ whole genome shotgun (WGS) entry which is preliminary data.</text>
</comment>
<gene>
    <name evidence="2" type="ORF">FN846DRAFT_951204</name>
</gene>
<dbReference type="EMBL" id="VXIS01000101">
    <property type="protein sequence ID" value="KAA8905050.1"/>
    <property type="molecule type" value="Genomic_DNA"/>
</dbReference>
<dbReference type="AlphaFoldDB" id="A0A5J5EVW1"/>
<protein>
    <submittedName>
        <fullName evidence="2">Uncharacterized protein</fullName>
    </submittedName>
</protein>
<reference evidence="2 3" key="1">
    <citation type="submission" date="2019-09" db="EMBL/GenBank/DDBJ databases">
        <title>Draft genome of the ectomycorrhizal ascomycete Sphaerosporella brunnea.</title>
        <authorList>
            <consortium name="DOE Joint Genome Institute"/>
            <person name="Benucci G.M."/>
            <person name="Marozzi G."/>
            <person name="Antonielli L."/>
            <person name="Sanchez S."/>
            <person name="Marco P."/>
            <person name="Wang X."/>
            <person name="Falini L.B."/>
            <person name="Barry K."/>
            <person name="Haridas S."/>
            <person name="Lipzen A."/>
            <person name="Labutti K."/>
            <person name="Grigoriev I.V."/>
            <person name="Murat C."/>
            <person name="Martin F."/>
            <person name="Albertini E."/>
            <person name="Donnini D."/>
            <person name="Bonito G."/>
        </authorList>
    </citation>
    <scope>NUCLEOTIDE SEQUENCE [LARGE SCALE GENOMIC DNA]</scope>
    <source>
        <strain evidence="2 3">Sb_GMNB300</strain>
    </source>
</reference>
<evidence type="ECO:0000256" key="1">
    <source>
        <dbReference type="SAM" id="Phobius"/>
    </source>
</evidence>
<proteinExistence type="predicted"/>
<keyword evidence="3" id="KW-1185">Reference proteome</keyword>
<keyword evidence="1" id="KW-0812">Transmembrane</keyword>
<feature type="transmembrane region" description="Helical" evidence="1">
    <location>
        <begin position="20"/>
        <end position="44"/>
    </location>
</feature>
<evidence type="ECO:0000313" key="2">
    <source>
        <dbReference type="EMBL" id="KAA8905050.1"/>
    </source>
</evidence>
<organism evidence="2 3">
    <name type="scientific">Sphaerosporella brunnea</name>
    <dbReference type="NCBI Taxonomy" id="1250544"/>
    <lineage>
        <taxon>Eukaryota</taxon>
        <taxon>Fungi</taxon>
        <taxon>Dikarya</taxon>
        <taxon>Ascomycota</taxon>
        <taxon>Pezizomycotina</taxon>
        <taxon>Pezizomycetes</taxon>
        <taxon>Pezizales</taxon>
        <taxon>Pyronemataceae</taxon>
        <taxon>Sphaerosporella</taxon>
    </lineage>
</organism>
<dbReference type="Proteomes" id="UP000326924">
    <property type="component" value="Unassembled WGS sequence"/>
</dbReference>
<accession>A0A5J5EVW1</accession>
<dbReference type="InParanoid" id="A0A5J5EVW1"/>